<dbReference type="PANTHER" id="PTHR47331">
    <property type="entry name" value="PHD-TYPE DOMAIN-CONTAINING PROTEIN"/>
    <property type="match status" value="1"/>
</dbReference>
<dbReference type="InterPro" id="IPR008042">
    <property type="entry name" value="Retrotrans_Pao"/>
</dbReference>
<dbReference type="Proteomes" id="UP001162164">
    <property type="component" value="Unassembled WGS sequence"/>
</dbReference>
<gene>
    <name evidence="1" type="ORF">NQ317_008006</name>
</gene>
<sequence length="271" mass="31264">MSCELLLKFWEIEVSLKPILSEEEALAEQHFSQTFRRSSSDDLHFSTSDNAKTLGLFWSSKEDTFSFQIDSSFKVKEVAKIFDPLGLISPVVVTAKIMLQSLWLLGLSWDQEPEHNWPEDISLKGSASTQELPEIKPTQTFVAQEDNLFPTFHFSSLTRLKRVMAYCLRFIRNLRQHKDQRQYGVLTHEELQLSMQVLLRLAQQESFPTEFQSLTKNQVVDKTSKLISLTPFLDDNGIIRVGGRLKHSLYPFTKKHPVVLSFEPPVDMSHF</sequence>
<organism evidence="1 2">
    <name type="scientific">Molorchus minor</name>
    <dbReference type="NCBI Taxonomy" id="1323400"/>
    <lineage>
        <taxon>Eukaryota</taxon>
        <taxon>Metazoa</taxon>
        <taxon>Ecdysozoa</taxon>
        <taxon>Arthropoda</taxon>
        <taxon>Hexapoda</taxon>
        <taxon>Insecta</taxon>
        <taxon>Pterygota</taxon>
        <taxon>Neoptera</taxon>
        <taxon>Endopterygota</taxon>
        <taxon>Coleoptera</taxon>
        <taxon>Polyphaga</taxon>
        <taxon>Cucujiformia</taxon>
        <taxon>Chrysomeloidea</taxon>
        <taxon>Cerambycidae</taxon>
        <taxon>Lamiinae</taxon>
        <taxon>Monochamini</taxon>
        <taxon>Molorchus</taxon>
    </lineage>
</organism>
<proteinExistence type="predicted"/>
<reference evidence="1" key="1">
    <citation type="journal article" date="2023" name="Insect Mol. Biol.">
        <title>Genome sequencing provides insights into the evolution of gene families encoding plant cell wall-degrading enzymes in longhorned beetles.</title>
        <authorList>
            <person name="Shin N.R."/>
            <person name="Okamura Y."/>
            <person name="Kirsch R."/>
            <person name="Pauchet Y."/>
        </authorList>
    </citation>
    <scope>NUCLEOTIDE SEQUENCE</scope>
    <source>
        <strain evidence="1">MMC_N1</strain>
    </source>
</reference>
<evidence type="ECO:0000313" key="1">
    <source>
        <dbReference type="EMBL" id="KAJ8973953.1"/>
    </source>
</evidence>
<accession>A0ABQ9J779</accession>
<dbReference type="EMBL" id="JAPWTJ010001076">
    <property type="protein sequence ID" value="KAJ8973953.1"/>
    <property type="molecule type" value="Genomic_DNA"/>
</dbReference>
<comment type="caution">
    <text evidence="1">The sequence shown here is derived from an EMBL/GenBank/DDBJ whole genome shotgun (WGS) entry which is preliminary data.</text>
</comment>
<dbReference type="Pfam" id="PF05380">
    <property type="entry name" value="Peptidase_A17"/>
    <property type="match status" value="1"/>
</dbReference>
<keyword evidence="2" id="KW-1185">Reference proteome</keyword>
<dbReference type="PANTHER" id="PTHR47331:SF1">
    <property type="entry name" value="GAG-LIKE PROTEIN"/>
    <property type="match status" value="1"/>
</dbReference>
<protein>
    <submittedName>
        <fullName evidence="1">Uncharacterized protein</fullName>
    </submittedName>
</protein>
<evidence type="ECO:0000313" key="2">
    <source>
        <dbReference type="Proteomes" id="UP001162164"/>
    </source>
</evidence>
<name>A0ABQ9J779_9CUCU</name>